<evidence type="ECO:0000256" key="1">
    <source>
        <dbReference type="SAM" id="Coils"/>
    </source>
</evidence>
<name>A0A099KJ90_COLPS</name>
<dbReference type="RefSeq" id="WP_033094632.1">
    <property type="nucleotide sequence ID" value="NZ_JQED01000040.1"/>
</dbReference>
<dbReference type="EMBL" id="JQED01000040">
    <property type="protein sequence ID" value="KGJ89613.1"/>
    <property type="molecule type" value="Genomic_DNA"/>
</dbReference>
<protein>
    <submittedName>
        <fullName evidence="2">Uncharacterized protein</fullName>
    </submittedName>
</protein>
<keyword evidence="1" id="KW-0175">Coiled coil</keyword>
<accession>A0A099KJ90</accession>
<gene>
    <name evidence="2" type="ORF">ND2E_3804</name>
</gene>
<comment type="caution">
    <text evidence="2">The sequence shown here is derived from an EMBL/GenBank/DDBJ whole genome shotgun (WGS) entry which is preliminary data.</text>
</comment>
<organism evidence="2 3">
    <name type="scientific">Colwellia psychrerythraea</name>
    <name type="common">Vibrio psychroerythus</name>
    <dbReference type="NCBI Taxonomy" id="28229"/>
    <lineage>
        <taxon>Bacteria</taxon>
        <taxon>Pseudomonadati</taxon>
        <taxon>Pseudomonadota</taxon>
        <taxon>Gammaproteobacteria</taxon>
        <taxon>Alteromonadales</taxon>
        <taxon>Colwelliaceae</taxon>
        <taxon>Colwellia</taxon>
    </lineage>
</organism>
<dbReference type="OrthoDB" id="6400383at2"/>
<proteinExistence type="predicted"/>
<sequence length="259" mass="29647">MTVHINIDELLRKYELGVISKKDLGTLRRHKLISVLDDIIKSSPIQAIKWLDKKRSKISTAKLAESVGFDTQTDTIRQSFKALVSQYEDELRKNGIITTDKKTNIEVGEGNVKAFSTFLNNRLKDNSYYWPKNNKGGIYRRIIWAYFIDVSPELVKSAPSFFTRNIAIKTQLEEIDLMIVNDQIKTLDYSSASALDEMSDTMLSRALSNIRLELKNTKTELFLLREQNADFEQQLKEYESKEKALIAKGINAFKAGSSH</sequence>
<reference evidence="2 3" key="1">
    <citation type="submission" date="2014-08" db="EMBL/GenBank/DDBJ databases">
        <title>Genomic and Phenotypic Diversity of Colwellia psychrerythraea strains from Disparate Marine Basins.</title>
        <authorList>
            <person name="Techtmann S.M."/>
            <person name="Stelling S.C."/>
            <person name="Utturkar S.M."/>
            <person name="Alshibli N."/>
            <person name="Harris A."/>
            <person name="Brown S.D."/>
            <person name="Hazen T.C."/>
        </authorList>
    </citation>
    <scope>NUCLEOTIDE SEQUENCE [LARGE SCALE GENOMIC DNA]</scope>
    <source>
        <strain evidence="2 3">ND2E</strain>
    </source>
</reference>
<evidence type="ECO:0000313" key="2">
    <source>
        <dbReference type="EMBL" id="KGJ89613.1"/>
    </source>
</evidence>
<dbReference type="PATRIC" id="fig|28229.4.peg.2956"/>
<dbReference type="AlphaFoldDB" id="A0A099KJ90"/>
<dbReference type="Proteomes" id="UP000029843">
    <property type="component" value="Unassembled WGS sequence"/>
</dbReference>
<feature type="coiled-coil region" evidence="1">
    <location>
        <begin position="214"/>
        <end position="248"/>
    </location>
</feature>
<evidence type="ECO:0000313" key="3">
    <source>
        <dbReference type="Proteomes" id="UP000029843"/>
    </source>
</evidence>